<dbReference type="Ensembl" id="ENSACIT00000024094.1">
    <property type="protein sequence ID" value="ENSACIP00000023478.1"/>
    <property type="gene ID" value="ENSACIG00000018227.1"/>
</dbReference>
<dbReference type="GeneTree" id="ENSGT00940000164634"/>
<comment type="subcellular location">
    <subcellularLocation>
        <location evidence="1 6">Membrane</location>
        <topology evidence="1 6">Multi-pass membrane protein</topology>
    </subcellularLocation>
</comment>
<evidence type="ECO:0000256" key="6">
    <source>
        <dbReference type="RuleBase" id="RU361218"/>
    </source>
</evidence>
<evidence type="ECO:0000313" key="7">
    <source>
        <dbReference type="Ensembl" id="ENSACIP00000023478.1"/>
    </source>
</evidence>
<dbReference type="GO" id="GO:0043473">
    <property type="term" value="P:pigmentation"/>
    <property type="evidence" value="ECO:0007669"/>
    <property type="project" value="Ensembl"/>
</dbReference>
<proteinExistence type="inferred from homology"/>
<comment type="similarity">
    <text evidence="2 6">Belongs to the tetraspanin (TM4SF) family.</text>
</comment>
<dbReference type="STRING" id="61819.ENSACIP00000023478"/>
<dbReference type="OMA" id="FISFIFW"/>
<keyword evidence="8" id="KW-1185">Reference proteome</keyword>
<dbReference type="PIRSF" id="PIRSF002419">
    <property type="entry name" value="Tetraspanin"/>
    <property type="match status" value="1"/>
</dbReference>
<evidence type="ECO:0000256" key="1">
    <source>
        <dbReference type="ARBA" id="ARBA00004141"/>
    </source>
</evidence>
<reference evidence="7" key="2">
    <citation type="submission" date="2025-09" db="UniProtKB">
        <authorList>
            <consortium name="Ensembl"/>
        </authorList>
    </citation>
    <scope>IDENTIFICATION</scope>
</reference>
<keyword evidence="3 6" id="KW-0812">Transmembrane</keyword>
<dbReference type="AlphaFoldDB" id="A0A3Q0SNX9"/>
<dbReference type="Gene3D" id="1.10.1450.10">
    <property type="entry name" value="Tetraspanin"/>
    <property type="match status" value="1"/>
</dbReference>
<comment type="caution">
    <text evidence="6">Lacks conserved residue(s) required for the propagation of feature annotation.</text>
</comment>
<dbReference type="Pfam" id="PF00335">
    <property type="entry name" value="Tetraspanin"/>
    <property type="match status" value="1"/>
</dbReference>
<dbReference type="GO" id="GO:0005886">
    <property type="term" value="C:plasma membrane"/>
    <property type="evidence" value="ECO:0007669"/>
    <property type="project" value="TreeGrafter"/>
</dbReference>
<evidence type="ECO:0000256" key="4">
    <source>
        <dbReference type="ARBA" id="ARBA00022989"/>
    </source>
</evidence>
<evidence type="ECO:0000256" key="3">
    <source>
        <dbReference type="ARBA" id="ARBA00022692"/>
    </source>
</evidence>
<dbReference type="FunFam" id="1.10.1450.10:FF:000029">
    <property type="entry name" value="Tetraspanin"/>
    <property type="match status" value="1"/>
</dbReference>
<accession>A0A3Q0SNX9</accession>
<dbReference type="PRINTS" id="PR00259">
    <property type="entry name" value="TMFOUR"/>
</dbReference>
<evidence type="ECO:0000256" key="5">
    <source>
        <dbReference type="ARBA" id="ARBA00023136"/>
    </source>
</evidence>
<reference evidence="7" key="1">
    <citation type="submission" date="2025-08" db="UniProtKB">
        <authorList>
            <consortium name="Ensembl"/>
        </authorList>
    </citation>
    <scope>IDENTIFICATION</scope>
</reference>
<dbReference type="PANTHER" id="PTHR19282">
    <property type="entry name" value="TETRASPANIN"/>
    <property type="match status" value="1"/>
</dbReference>
<dbReference type="InterPro" id="IPR000301">
    <property type="entry name" value="Tetraspanin_animals"/>
</dbReference>
<keyword evidence="4 6" id="KW-1133">Transmembrane helix</keyword>
<organism evidence="7 8">
    <name type="scientific">Amphilophus citrinellus</name>
    <name type="common">Midas cichlid</name>
    <name type="synonym">Cichlasoma citrinellum</name>
    <dbReference type="NCBI Taxonomy" id="61819"/>
    <lineage>
        <taxon>Eukaryota</taxon>
        <taxon>Metazoa</taxon>
        <taxon>Chordata</taxon>
        <taxon>Craniata</taxon>
        <taxon>Vertebrata</taxon>
        <taxon>Euteleostomi</taxon>
        <taxon>Actinopterygii</taxon>
        <taxon>Neopterygii</taxon>
        <taxon>Teleostei</taxon>
        <taxon>Neoteleostei</taxon>
        <taxon>Acanthomorphata</taxon>
        <taxon>Ovalentaria</taxon>
        <taxon>Cichlomorphae</taxon>
        <taxon>Cichliformes</taxon>
        <taxon>Cichlidae</taxon>
        <taxon>New World cichlids</taxon>
        <taxon>Cichlasomatinae</taxon>
        <taxon>Heroini</taxon>
        <taxon>Amphilophus</taxon>
    </lineage>
</organism>
<name>A0A3Q0SNX9_AMPCI</name>
<dbReference type="Proteomes" id="UP000261340">
    <property type="component" value="Unplaced"/>
</dbReference>
<protein>
    <recommendedName>
        <fullName evidence="6">Tetraspanin</fullName>
    </recommendedName>
</protein>
<evidence type="ECO:0000256" key="2">
    <source>
        <dbReference type="ARBA" id="ARBA00006840"/>
    </source>
</evidence>
<dbReference type="InterPro" id="IPR008952">
    <property type="entry name" value="Tetraspanin_EC2_sf"/>
</dbReference>
<feature type="transmembrane region" description="Helical" evidence="6">
    <location>
        <begin position="82"/>
        <end position="104"/>
    </location>
</feature>
<feature type="transmembrane region" description="Helical" evidence="6">
    <location>
        <begin position="49"/>
        <end position="70"/>
    </location>
</feature>
<sequence length="241" mass="26471">MDCGVAKFCLLFISLIFWAAGAGLAYVGHYMIKSFGSFDVLLQNKSTLIPAAIIIGISVVMFIVGIVGCCSTINESKLGLGFFFMIIFLIFAAEVTALVFSFIYRSKINGGLEPSLKDALSKYDGMNPESVGVDSMQKLFKCCGVKNYTDWFSTTWYSKNKTVPHSCCKNITSPECTAERIQPGLLNTEGCEAKLEKFLQDVLTYAMVVVVAFAIIKFFGMVSVCAITCRSHRSGYEPIYA</sequence>
<keyword evidence="5 6" id="KW-0472">Membrane</keyword>
<evidence type="ECO:0000313" key="8">
    <source>
        <dbReference type="Proteomes" id="UP000261340"/>
    </source>
</evidence>
<dbReference type="InterPro" id="IPR018499">
    <property type="entry name" value="Tetraspanin/Peripherin"/>
</dbReference>
<dbReference type="SUPFAM" id="SSF48652">
    <property type="entry name" value="Tetraspanin"/>
    <property type="match status" value="1"/>
</dbReference>
<feature type="transmembrane region" description="Helical" evidence="6">
    <location>
        <begin position="202"/>
        <end position="227"/>
    </location>
</feature>
<dbReference type="PANTHER" id="PTHR19282:SF120">
    <property type="entry name" value="TETRASPANIN-36"/>
    <property type="match status" value="1"/>
</dbReference>